<keyword evidence="14" id="KW-1185">Reference proteome</keyword>
<dbReference type="AlphaFoldDB" id="A0A150L8H6"/>
<keyword evidence="5 11" id="KW-0479">Metal-binding</keyword>
<feature type="binding site" evidence="11">
    <location>
        <position position="167"/>
    </location>
    <ligand>
        <name>ATP</name>
        <dbReference type="ChEBI" id="CHEBI:30616"/>
    </ligand>
</feature>
<dbReference type="EC" id="2.7.1.50" evidence="11"/>
<protein>
    <recommendedName>
        <fullName evidence="11">Hydroxyethylthiazole kinase</fullName>
        <ecNumber evidence="11">2.7.1.50</ecNumber>
    </recommendedName>
    <alternativeName>
        <fullName evidence="11">4-methyl-5-beta-hydroxyethylthiazole kinase</fullName>
        <shortName evidence="11">TH kinase</shortName>
        <shortName evidence="11">Thz kinase</shortName>
    </alternativeName>
</protein>
<evidence type="ECO:0000256" key="3">
    <source>
        <dbReference type="ARBA" id="ARBA00004868"/>
    </source>
</evidence>
<comment type="cofactor">
    <cofactor evidence="2 11">
        <name>Mg(2+)</name>
        <dbReference type="ChEBI" id="CHEBI:18420"/>
    </cofactor>
</comment>
<dbReference type="GO" id="GO:0005524">
    <property type="term" value="F:ATP binding"/>
    <property type="evidence" value="ECO:0007669"/>
    <property type="project" value="UniProtKB-UniRule"/>
</dbReference>
<feature type="binding site" evidence="11">
    <location>
        <position position="45"/>
    </location>
    <ligand>
        <name>substrate</name>
    </ligand>
</feature>
<comment type="similarity">
    <text evidence="11">Belongs to the Thz kinase family.</text>
</comment>
<dbReference type="Pfam" id="PF02110">
    <property type="entry name" value="HK"/>
    <property type="match status" value="1"/>
</dbReference>
<dbReference type="RefSeq" id="WP_066229489.1">
    <property type="nucleotide sequence ID" value="NZ_CP066701.1"/>
</dbReference>
<dbReference type="PIRSF" id="PIRSF000513">
    <property type="entry name" value="Thz_kinase"/>
    <property type="match status" value="1"/>
</dbReference>
<feature type="binding site" evidence="11">
    <location>
        <position position="121"/>
    </location>
    <ligand>
        <name>ATP</name>
        <dbReference type="ChEBI" id="CHEBI:30616"/>
    </ligand>
</feature>
<organism evidence="12 14">
    <name type="scientific">Heyndrickxia sporothermodurans</name>
    <dbReference type="NCBI Taxonomy" id="46224"/>
    <lineage>
        <taxon>Bacteria</taxon>
        <taxon>Bacillati</taxon>
        <taxon>Bacillota</taxon>
        <taxon>Bacilli</taxon>
        <taxon>Bacillales</taxon>
        <taxon>Bacillaceae</taxon>
        <taxon>Heyndrickxia</taxon>
    </lineage>
</organism>
<evidence type="ECO:0000256" key="11">
    <source>
        <dbReference type="HAMAP-Rule" id="MF_00228"/>
    </source>
</evidence>
<accession>A0A150L8H6</accession>
<dbReference type="Proteomes" id="UP000595512">
    <property type="component" value="Chromosome"/>
</dbReference>
<evidence type="ECO:0000256" key="6">
    <source>
        <dbReference type="ARBA" id="ARBA00022741"/>
    </source>
</evidence>
<reference evidence="13 15" key="2">
    <citation type="submission" date="2020-12" db="EMBL/GenBank/DDBJ databases">
        <title>Taxonomic evaluation of the Bacillus sporothermodurans group of bacteria based on whole genome sequences.</title>
        <authorList>
            <person name="Fiedler G."/>
            <person name="Herbstmann A.-D."/>
            <person name="Doll E."/>
            <person name="Wenning M."/>
            <person name="Brinks E."/>
            <person name="Kabisch J."/>
            <person name="Breitenwieser F."/>
            <person name="Lappann M."/>
            <person name="Boehnlein C."/>
            <person name="Franz C."/>
        </authorList>
    </citation>
    <scope>NUCLEOTIDE SEQUENCE [LARGE SCALE GENOMIC DNA]</scope>
    <source>
        <strain evidence="13 15">DSM 10599</strain>
    </source>
</reference>
<dbReference type="Proteomes" id="UP000075666">
    <property type="component" value="Unassembled WGS sequence"/>
</dbReference>
<evidence type="ECO:0000256" key="10">
    <source>
        <dbReference type="ARBA" id="ARBA00022977"/>
    </source>
</evidence>
<dbReference type="NCBIfam" id="NF006830">
    <property type="entry name" value="PRK09355.1"/>
    <property type="match status" value="1"/>
</dbReference>
<keyword evidence="6 11" id="KW-0547">Nucleotide-binding</keyword>
<dbReference type="EMBL" id="CP066701">
    <property type="protein sequence ID" value="QQX24765.1"/>
    <property type="molecule type" value="Genomic_DNA"/>
</dbReference>
<reference evidence="12 14" key="1">
    <citation type="submission" date="2016-01" db="EMBL/GenBank/DDBJ databases">
        <title>Genome Sequences of Twelve Sporeforming Bacillus Species Isolated from Foods.</title>
        <authorList>
            <person name="Berendsen E.M."/>
            <person name="Wells-Bennik M.H."/>
            <person name="Krawcyk A.O."/>
            <person name="De Jong A."/>
            <person name="Holsappel S."/>
            <person name="Eijlander R.T."/>
            <person name="Kuipers O.P."/>
        </authorList>
    </citation>
    <scope>NUCLEOTIDE SEQUENCE [LARGE SCALE GENOMIC DNA]</scope>
    <source>
        <strain evidence="12 14">B4102</strain>
    </source>
</reference>
<dbReference type="GO" id="GO:0004417">
    <property type="term" value="F:hydroxyethylthiazole kinase activity"/>
    <property type="evidence" value="ECO:0007669"/>
    <property type="project" value="UniProtKB-UniRule"/>
</dbReference>
<feature type="binding site" evidence="11">
    <location>
        <position position="194"/>
    </location>
    <ligand>
        <name>substrate</name>
    </ligand>
</feature>
<evidence type="ECO:0000313" key="14">
    <source>
        <dbReference type="Proteomes" id="UP000075666"/>
    </source>
</evidence>
<dbReference type="GO" id="GO:0009228">
    <property type="term" value="P:thiamine biosynthetic process"/>
    <property type="evidence" value="ECO:0007669"/>
    <property type="project" value="UniProtKB-KW"/>
</dbReference>
<evidence type="ECO:0000313" key="15">
    <source>
        <dbReference type="Proteomes" id="UP000595512"/>
    </source>
</evidence>
<evidence type="ECO:0000256" key="7">
    <source>
        <dbReference type="ARBA" id="ARBA00022777"/>
    </source>
</evidence>
<dbReference type="CDD" id="cd01170">
    <property type="entry name" value="THZ_kinase"/>
    <property type="match status" value="1"/>
</dbReference>
<sequence>MEISKMTRLISLVKEKKPLIHHMTNVVTINDCANVTLAIGASPVMATEIKEVEDMIQLADALIINLGTIHDVVFESMLHAGIAANKKGIPVILDPVGVGATSYRTERSMELLEKVKMAIIRGNSSEIHTLIGGTGGTKGVDAGEGSVPSIEIAQQAANAFQCVIGISGKVDVVSNGSKNYFLSNGDERLTRITGTGCMSTSLIGSFSGVTSDYLGAAITGMSIMSLSGERATKHLATDGGIGTYKIKLMDEIYRMNEEVFAKEVKIHEC</sequence>
<evidence type="ECO:0000313" key="12">
    <source>
        <dbReference type="EMBL" id="KYD08617.1"/>
    </source>
</evidence>
<keyword evidence="4 11" id="KW-0808">Transferase</keyword>
<dbReference type="HAMAP" id="MF_00228">
    <property type="entry name" value="Thz_kinase"/>
    <property type="match status" value="1"/>
</dbReference>
<evidence type="ECO:0000256" key="8">
    <source>
        <dbReference type="ARBA" id="ARBA00022840"/>
    </source>
</evidence>
<dbReference type="SUPFAM" id="SSF53613">
    <property type="entry name" value="Ribokinase-like"/>
    <property type="match status" value="1"/>
</dbReference>
<evidence type="ECO:0000256" key="9">
    <source>
        <dbReference type="ARBA" id="ARBA00022842"/>
    </source>
</evidence>
<evidence type="ECO:0000256" key="4">
    <source>
        <dbReference type="ARBA" id="ARBA00022679"/>
    </source>
</evidence>
<keyword evidence="9 11" id="KW-0460">Magnesium</keyword>
<dbReference type="InterPro" id="IPR000417">
    <property type="entry name" value="Hyethyz_kinase"/>
</dbReference>
<dbReference type="PATRIC" id="fig|46224.3.peg.2189"/>
<dbReference type="NCBIfam" id="TIGR00694">
    <property type="entry name" value="thiM"/>
    <property type="match status" value="1"/>
</dbReference>
<evidence type="ECO:0000256" key="2">
    <source>
        <dbReference type="ARBA" id="ARBA00001946"/>
    </source>
</evidence>
<name>A0A150L8H6_9BACI</name>
<evidence type="ECO:0000313" key="13">
    <source>
        <dbReference type="EMBL" id="QQX24765.1"/>
    </source>
</evidence>
<dbReference type="InterPro" id="IPR029056">
    <property type="entry name" value="Ribokinase-like"/>
</dbReference>
<evidence type="ECO:0000256" key="5">
    <source>
        <dbReference type="ARBA" id="ARBA00022723"/>
    </source>
</evidence>
<dbReference type="GO" id="GO:0009229">
    <property type="term" value="P:thiamine diphosphate biosynthetic process"/>
    <property type="evidence" value="ECO:0007669"/>
    <property type="project" value="UniProtKB-UniRule"/>
</dbReference>
<comment type="catalytic activity">
    <reaction evidence="1 11">
        <text>5-(2-hydroxyethyl)-4-methylthiazole + ATP = 4-methyl-5-(2-phosphooxyethyl)-thiazole + ADP + H(+)</text>
        <dbReference type="Rhea" id="RHEA:24212"/>
        <dbReference type="ChEBI" id="CHEBI:15378"/>
        <dbReference type="ChEBI" id="CHEBI:17957"/>
        <dbReference type="ChEBI" id="CHEBI:30616"/>
        <dbReference type="ChEBI" id="CHEBI:58296"/>
        <dbReference type="ChEBI" id="CHEBI:456216"/>
        <dbReference type="EC" id="2.7.1.50"/>
    </reaction>
</comment>
<dbReference type="UniPathway" id="UPA00060">
    <property type="reaction ID" value="UER00139"/>
</dbReference>
<dbReference type="Gene3D" id="3.40.1190.20">
    <property type="match status" value="1"/>
</dbReference>
<dbReference type="STRING" id="46224.B4102_0697"/>
<comment type="function">
    <text evidence="11">Catalyzes the phosphorylation of the hydroxyl group of 4-methyl-5-beta-hydroxyethylthiazole (THZ).</text>
</comment>
<keyword evidence="10 11" id="KW-0784">Thiamine biosynthesis</keyword>
<gene>
    <name evidence="11 13" type="primary">thiM</name>
    <name evidence="12" type="ORF">B4102_0697</name>
    <name evidence="13" type="ORF">JGZ69_18730</name>
</gene>
<evidence type="ECO:0000256" key="1">
    <source>
        <dbReference type="ARBA" id="ARBA00001771"/>
    </source>
</evidence>
<dbReference type="PRINTS" id="PR01099">
    <property type="entry name" value="HYETHTZKNASE"/>
</dbReference>
<dbReference type="OrthoDB" id="9778146at2"/>
<keyword evidence="7 11" id="KW-0418">Kinase</keyword>
<dbReference type="EMBL" id="LQYN01000029">
    <property type="protein sequence ID" value="KYD08617.1"/>
    <property type="molecule type" value="Genomic_DNA"/>
</dbReference>
<proteinExistence type="inferred from homology"/>
<dbReference type="GO" id="GO:0000287">
    <property type="term" value="F:magnesium ion binding"/>
    <property type="evidence" value="ECO:0007669"/>
    <property type="project" value="UniProtKB-UniRule"/>
</dbReference>
<comment type="pathway">
    <text evidence="3 11">Cofactor biosynthesis; thiamine diphosphate biosynthesis; 4-methyl-5-(2-phosphoethyl)-thiazole from 5-(2-hydroxyethyl)-4-methylthiazole: step 1/1.</text>
</comment>
<keyword evidence="8 11" id="KW-0067">ATP-binding</keyword>
<dbReference type="KEGG" id="hspo:JGZ69_18730"/>